<protein>
    <submittedName>
        <fullName evidence="2">Kinetochore-associated protein DSN1</fullName>
    </submittedName>
</protein>
<organism evidence="2 3">
    <name type="scientific">Merluccius polli</name>
    <name type="common">Benguela hake</name>
    <name type="synonym">Merluccius cadenati</name>
    <dbReference type="NCBI Taxonomy" id="89951"/>
    <lineage>
        <taxon>Eukaryota</taxon>
        <taxon>Metazoa</taxon>
        <taxon>Chordata</taxon>
        <taxon>Craniata</taxon>
        <taxon>Vertebrata</taxon>
        <taxon>Euteleostomi</taxon>
        <taxon>Actinopterygii</taxon>
        <taxon>Neopterygii</taxon>
        <taxon>Teleostei</taxon>
        <taxon>Neoteleostei</taxon>
        <taxon>Acanthomorphata</taxon>
        <taxon>Zeiogadaria</taxon>
        <taxon>Gadariae</taxon>
        <taxon>Gadiformes</taxon>
        <taxon>Gadoidei</taxon>
        <taxon>Merlucciidae</taxon>
        <taxon>Merluccius</taxon>
    </lineage>
</organism>
<dbReference type="AlphaFoldDB" id="A0AA47M3G7"/>
<reference evidence="2" key="1">
    <citation type="journal article" date="2023" name="Front. Mar. Sci.">
        <title>A new Merluccius polli reference genome to investigate the effects of global change in West African waters.</title>
        <authorList>
            <person name="Mateo J.L."/>
            <person name="Blanco-Fernandez C."/>
            <person name="Garcia-Vazquez E."/>
            <person name="Machado-Schiaffino G."/>
        </authorList>
    </citation>
    <scope>NUCLEOTIDE SEQUENCE</scope>
    <source>
        <strain evidence="2">C29</strain>
        <tissue evidence="2">Fin</tissue>
    </source>
</reference>
<proteinExistence type="predicted"/>
<dbReference type="GO" id="GO:0007059">
    <property type="term" value="P:chromosome segregation"/>
    <property type="evidence" value="ECO:0007669"/>
    <property type="project" value="InterPro"/>
</dbReference>
<dbReference type="GO" id="GO:0000444">
    <property type="term" value="C:MIS12/MIND type complex"/>
    <property type="evidence" value="ECO:0007669"/>
    <property type="project" value="InterPro"/>
</dbReference>
<evidence type="ECO:0000256" key="1">
    <source>
        <dbReference type="SAM" id="MobiDB-lite"/>
    </source>
</evidence>
<evidence type="ECO:0000313" key="2">
    <source>
        <dbReference type="EMBL" id="KAK0132814.1"/>
    </source>
</evidence>
<feature type="compositionally biased region" description="Basic residues" evidence="1">
    <location>
        <begin position="64"/>
        <end position="74"/>
    </location>
</feature>
<dbReference type="PANTHER" id="PTHR14778">
    <property type="entry name" value="KINETOCHORE-ASSOCIATED PROTEIN DSN1 HOMOLOG"/>
    <property type="match status" value="1"/>
</dbReference>
<dbReference type="PANTHER" id="PTHR14778:SF2">
    <property type="entry name" value="KINETOCHORE-ASSOCIATED PROTEIN DSN1 HOMOLOG"/>
    <property type="match status" value="1"/>
</dbReference>
<dbReference type="EMBL" id="JAOPHQ010006093">
    <property type="protein sequence ID" value="KAK0132814.1"/>
    <property type="molecule type" value="Genomic_DNA"/>
</dbReference>
<feature type="region of interest" description="Disordered" evidence="1">
    <location>
        <begin position="1"/>
        <end position="95"/>
    </location>
</feature>
<dbReference type="InterPro" id="IPR013218">
    <property type="entry name" value="Dsn1/Mis13"/>
</dbReference>
<gene>
    <name evidence="2" type="primary">Dsn1</name>
    <name evidence="2" type="ORF">N1851_032076</name>
</gene>
<sequence length="261" mass="28886">MVDKTFNKRCTPTSPLPGPPHKSPRTQSPTPDAPGGAAITEKAMAEQTLEGSGPSEGPSLSPPGRRKSWRRSTIGRRSLPALTNPTRTLCRSISPSLPEQERLEKLMEASMKSRTCNQNGAVWLKRYAVEGQLSNFQQAESDSWEALLTKHRRKAEALASKVEQGQQSRVTLDPASLSQSSQWPLIQRKPDYHSLLSRQEPALHTIRLVIETQCKIVRKLLSIQEHSQLLVKETSGRLEAGFEDLSPDLIRNLVAVPLSSS</sequence>
<dbReference type="Proteomes" id="UP001174136">
    <property type="component" value="Unassembled WGS sequence"/>
</dbReference>
<accession>A0AA47M3G7</accession>
<name>A0AA47M3G7_MERPO</name>
<keyword evidence="3" id="KW-1185">Reference proteome</keyword>
<comment type="caution">
    <text evidence="2">The sequence shown here is derived from an EMBL/GenBank/DDBJ whole genome shotgun (WGS) entry which is preliminary data.</text>
</comment>
<feature type="compositionally biased region" description="Polar residues" evidence="1">
    <location>
        <begin position="81"/>
        <end position="95"/>
    </location>
</feature>
<evidence type="ECO:0000313" key="3">
    <source>
        <dbReference type="Proteomes" id="UP001174136"/>
    </source>
</evidence>
<dbReference type="GO" id="GO:0051301">
    <property type="term" value="P:cell division"/>
    <property type="evidence" value="ECO:0007669"/>
    <property type="project" value="InterPro"/>
</dbReference>
<feature type="compositionally biased region" description="Low complexity" evidence="1">
    <location>
        <begin position="49"/>
        <end position="63"/>
    </location>
</feature>